<evidence type="ECO:0000256" key="4">
    <source>
        <dbReference type="ARBA" id="ARBA00022801"/>
    </source>
</evidence>
<dbReference type="SMART" id="SM00812">
    <property type="entry name" value="Alpha_L_fucos"/>
    <property type="match status" value="1"/>
</dbReference>
<proteinExistence type="inferred from homology"/>
<keyword evidence="5" id="KW-0326">Glycosidase</keyword>
<evidence type="ECO:0000313" key="9">
    <source>
        <dbReference type="Proteomes" id="UP000245207"/>
    </source>
</evidence>
<keyword evidence="3 6" id="KW-0732">Signal</keyword>
<dbReference type="InterPro" id="IPR017853">
    <property type="entry name" value="GH"/>
</dbReference>
<dbReference type="Pfam" id="PF01120">
    <property type="entry name" value="Alpha_L_fucos"/>
    <property type="match status" value="1"/>
</dbReference>
<dbReference type="Proteomes" id="UP000245207">
    <property type="component" value="Unassembled WGS sequence"/>
</dbReference>
<evidence type="ECO:0000256" key="1">
    <source>
        <dbReference type="ARBA" id="ARBA00007951"/>
    </source>
</evidence>
<dbReference type="SUPFAM" id="SSF49785">
    <property type="entry name" value="Galactose-binding domain-like"/>
    <property type="match status" value="2"/>
</dbReference>
<comment type="similarity">
    <text evidence="1">Belongs to the glycosyl hydrolase 29 family.</text>
</comment>
<dbReference type="STRING" id="35608.A0A2U1MIX9"/>
<dbReference type="InterPro" id="IPR057739">
    <property type="entry name" value="Glyco_hydro_29_N"/>
</dbReference>
<dbReference type="EMBL" id="PKPP01005161">
    <property type="protein sequence ID" value="PWA61207.1"/>
    <property type="molecule type" value="Genomic_DNA"/>
</dbReference>
<name>A0A2U1MIX9_ARTAN</name>
<dbReference type="Gene3D" id="3.20.20.80">
    <property type="entry name" value="Glycosidases"/>
    <property type="match status" value="2"/>
</dbReference>
<keyword evidence="4" id="KW-0378">Hydrolase</keyword>
<dbReference type="PANTHER" id="PTHR10030">
    <property type="entry name" value="ALPHA-L-FUCOSIDASE"/>
    <property type="match status" value="1"/>
</dbReference>
<dbReference type="AlphaFoldDB" id="A0A2U1MIX9"/>
<feature type="signal peptide" evidence="6">
    <location>
        <begin position="1"/>
        <end position="19"/>
    </location>
</feature>
<dbReference type="PANTHER" id="PTHR10030:SF27">
    <property type="entry name" value="ALPHA-L-FUCOSIDASE 1"/>
    <property type="match status" value="1"/>
</dbReference>
<evidence type="ECO:0000256" key="3">
    <source>
        <dbReference type="ARBA" id="ARBA00022729"/>
    </source>
</evidence>
<comment type="caution">
    <text evidence="8">The sequence shown here is derived from an EMBL/GenBank/DDBJ whole genome shotgun (WGS) entry which is preliminary data.</text>
</comment>
<dbReference type="InterPro" id="IPR000933">
    <property type="entry name" value="Glyco_hydro_29"/>
</dbReference>
<dbReference type="OrthoDB" id="6039950at2759"/>
<dbReference type="GO" id="GO:0005764">
    <property type="term" value="C:lysosome"/>
    <property type="evidence" value="ECO:0007669"/>
    <property type="project" value="TreeGrafter"/>
</dbReference>
<organism evidence="8 9">
    <name type="scientific">Artemisia annua</name>
    <name type="common">Sweet wormwood</name>
    <dbReference type="NCBI Taxonomy" id="35608"/>
    <lineage>
        <taxon>Eukaryota</taxon>
        <taxon>Viridiplantae</taxon>
        <taxon>Streptophyta</taxon>
        <taxon>Embryophyta</taxon>
        <taxon>Tracheophyta</taxon>
        <taxon>Spermatophyta</taxon>
        <taxon>Magnoliopsida</taxon>
        <taxon>eudicotyledons</taxon>
        <taxon>Gunneridae</taxon>
        <taxon>Pentapetalae</taxon>
        <taxon>asterids</taxon>
        <taxon>campanulids</taxon>
        <taxon>Asterales</taxon>
        <taxon>Asteraceae</taxon>
        <taxon>Asteroideae</taxon>
        <taxon>Anthemideae</taxon>
        <taxon>Artemisiinae</taxon>
        <taxon>Artemisia</taxon>
    </lineage>
</organism>
<dbReference type="EC" id="3.2.1.51" evidence="2"/>
<evidence type="ECO:0000313" key="8">
    <source>
        <dbReference type="EMBL" id="PWA61207.1"/>
    </source>
</evidence>
<keyword evidence="9" id="KW-1185">Reference proteome</keyword>
<dbReference type="Gene3D" id="2.60.120.260">
    <property type="entry name" value="Galactose-binding domain-like"/>
    <property type="match status" value="2"/>
</dbReference>
<dbReference type="InterPro" id="IPR008979">
    <property type="entry name" value="Galactose-bd-like_sf"/>
</dbReference>
<dbReference type="FunFam" id="3.20.20.80:FF:000052">
    <property type="entry name" value="Putative alpha-L-fucosidase 1"/>
    <property type="match status" value="1"/>
</dbReference>
<feature type="domain" description="Glycoside hydrolase family 29 N-terminal" evidence="7">
    <location>
        <begin position="70"/>
        <end position="330"/>
    </location>
</feature>
<evidence type="ECO:0000256" key="6">
    <source>
        <dbReference type="SAM" id="SignalP"/>
    </source>
</evidence>
<dbReference type="GO" id="GO:0006004">
    <property type="term" value="P:fucose metabolic process"/>
    <property type="evidence" value="ECO:0007669"/>
    <property type="project" value="TreeGrafter"/>
</dbReference>
<accession>A0A2U1MIX9</accession>
<dbReference type="GO" id="GO:0004560">
    <property type="term" value="F:alpha-L-fucosidase activity"/>
    <property type="evidence" value="ECO:0007669"/>
    <property type="project" value="UniProtKB-EC"/>
</dbReference>
<dbReference type="GO" id="GO:0016139">
    <property type="term" value="P:glycoside catabolic process"/>
    <property type="evidence" value="ECO:0007669"/>
    <property type="project" value="TreeGrafter"/>
</dbReference>
<evidence type="ECO:0000256" key="5">
    <source>
        <dbReference type="ARBA" id="ARBA00023295"/>
    </source>
</evidence>
<sequence>MKKPMTIIIISIISHLTITESLREPPPVPIFPLPTARQLEWQLSEMALFLHFGLNTFTGDEWGSGHVDPSVFNPTSLNATQWVNVAKENGFSRVVLTAKHHDGFCLWPSEYTDYSVKSSPWRNGTGDVVGELADAAHKAGIDLGLYLSPWDRHEVTYGDTLEYNEYYMAQMTELLTRYGNVKEVFEDKGKGEGVDTEYFFQSWISLIQQLQPGSVIFSNFGPDIRWVGNEEGYASTTCWSLLNQSDAAGPVNLRYLQGGDPLGHDWVPPECDVSIRPGWFWHPSELPKSATNLLELYYNSVGRNCLLLLNVPPNSSGLISEEDIIVLREFTNLKRSIFSYNLAKNAIVSASSTRGGSNDTRFTPNLIIEEGIFTYWAPRRNEYHWEIYLDFQELVMFNVLQIQEPIQMGQRIVKFHVDVVNEHGEWWEVLSGTTVGYRRLLQFPSVQTQRVRLVIDKSRSDPLVAYLGLHIDTISIIDNTKSKTTLNLSSITNSNGSQVPHQIIYGNVKEVFEDKGKGEGVDTEYFFQSWISLIQQLQPGSVIFSNFGPDIRWVGNEEGYASTTCWSLLNQSDAAGPVNLRYLQGGDPLGHDWVPPECDVSIRPGWFWHPSELPKSATNLLELYYNSVGRNCLLLLNVPPNSSGLISEEDILVLRQFTNLKRSIFSHNLAKNAIVSASSTRGGSNDTRFTPNLIIEEGIFTYWAPRRNEYHWEIYLDFQELVMFNVLQIQEPIQMGQRIVKFHVDVVNEHGEWWEVLSGTTVGYRRLLQFPSVQTQRLRLVIDKSRSDPLVAYLGLHIDTISIIDNTKSKTTLNLSSITNSNGSQVPHQIMEVFEDSGKGEDAEDMQYFFENWVSLIHQLQPGSVIFSNYGQTSDGWQRGRYLQGGDPLGHDWVLPECDVSIRSVKDAVVSASSTRGGSNDARFTSR</sequence>
<evidence type="ECO:0000259" key="7">
    <source>
        <dbReference type="Pfam" id="PF01120"/>
    </source>
</evidence>
<gene>
    <name evidence="8" type="ORF">CTI12_AA375140</name>
</gene>
<evidence type="ECO:0000256" key="2">
    <source>
        <dbReference type="ARBA" id="ARBA00012662"/>
    </source>
</evidence>
<dbReference type="SUPFAM" id="SSF51445">
    <property type="entry name" value="(Trans)glycosidases"/>
    <property type="match status" value="2"/>
</dbReference>
<reference evidence="8 9" key="1">
    <citation type="journal article" date="2018" name="Mol. Plant">
        <title>The genome of Artemisia annua provides insight into the evolution of Asteraceae family and artemisinin biosynthesis.</title>
        <authorList>
            <person name="Shen Q."/>
            <person name="Zhang L."/>
            <person name="Liao Z."/>
            <person name="Wang S."/>
            <person name="Yan T."/>
            <person name="Shi P."/>
            <person name="Liu M."/>
            <person name="Fu X."/>
            <person name="Pan Q."/>
            <person name="Wang Y."/>
            <person name="Lv Z."/>
            <person name="Lu X."/>
            <person name="Zhang F."/>
            <person name="Jiang W."/>
            <person name="Ma Y."/>
            <person name="Chen M."/>
            <person name="Hao X."/>
            <person name="Li L."/>
            <person name="Tang Y."/>
            <person name="Lv G."/>
            <person name="Zhou Y."/>
            <person name="Sun X."/>
            <person name="Brodelius P.E."/>
            <person name="Rose J.K.C."/>
            <person name="Tang K."/>
        </authorList>
    </citation>
    <scope>NUCLEOTIDE SEQUENCE [LARGE SCALE GENOMIC DNA]</scope>
    <source>
        <strain evidence="9">cv. Huhao1</strain>
        <tissue evidence="8">Leaf</tissue>
    </source>
</reference>
<protein>
    <recommendedName>
        <fullName evidence="2">alpha-L-fucosidase</fullName>
        <ecNumber evidence="2">3.2.1.51</ecNumber>
    </recommendedName>
</protein>
<feature type="chain" id="PRO_5015619014" description="alpha-L-fucosidase" evidence="6">
    <location>
        <begin position="20"/>
        <end position="927"/>
    </location>
</feature>